<feature type="chain" id="PRO_5034543123" description="Hydrophobin" evidence="6">
    <location>
        <begin position="20"/>
        <end position="107"/>
    </location>
</feature>
<dbReference type="GO" id="GO:0005199">
    <property type="term" value="F:structural constituent of cell wall"/>
    <property type="evidence" value="ECO:0007669"/>
    <property type="project" value="InterPro"/>
</dbReference>
<name>A0A8H5BEF0_9AGAR</name>
<keyword evidence="4 6" id="KW-0964">Secreted</keyword>
<dbReference type="GO" id="GO:0009277">
    <property type="term" value="C:fungal-type cell wall"/>
    <property type="evidence" value="ECO:0007669"/>
    <property type="project" value="InterPro"/>
</dbReference>
<dbReference type="SMART" id="SM00075">
    <property type="entry name" value="HYDRO"/>
    <property type="match status" value="1"/>
</dbReference>
<keyword evidence="5 6" id="KW-1015">Disulfide bond</keyword>
<gene>
    <name evidence="7" type="ORF">D9619_001626</name>
</gene>
<evidence type="ECO:0000313" key="7">
    <source>
        <dbReference type="EMBL" id="KAF5320948.1"/>
    </source>
</evidence>
<feature type="signal peptide" evidence="6">
    <location>
        <begin position="1"/>
        <end position="19"/>
    </location>
</feature>
<keyword evidence="3 6" id="KW-0134">Cell wall</keyword>
<dbReference type="CDD" id="cd23507">
    <property type="entry name" value="hydrophobin_I"/>
    <property type="match status" value="1"/>
</dbReference>
<dbReference type="OrthoDB" id="4225815at2759"/>
<evidence type="ECO:0000256" key="6">
    <source>
        <dbReference type="RuleBase" id="RU365009"/>
    </source>
</evidence>
<evidence type="ECO:0000256" key="2">
    <source>
        <dbReference type="ARBA" id="ARBA00010446"/>
    </source>
</evidence>
<protein>
    <recommendedName>
        <fullName evidence="6">Hydrophobin</fullName>
    </recommendedName>
</protein>
<keyword evidence="8" id="KW-1185">Reference proteome</keyword>
<dbReference type="EMBL" id="JAACJJ010000028">
    <property type="protein sequence ID" value="KAF5320948.1"/>
    <property type="molecule type" value="Genomic_DNA"/>
</dbReference>
<evidence type="ECO:0000256" key="1">
    <source>
        <dbReference type="ARBA" id="ARBA00004191"/>
    </source>
</evidence>
<evidence type="ECO:0000256" key="4">
    <source>
        <dbReference type="ARBA" id="ARBA00022525"/>
    </source>
</evidence>
<accession>A0A8H5BEF0</accession>
<comment type="similarity">
    <text evidence="2 6">Belongs to the fungal hydrophobin family.</text>
</comment>
<proteinExistence type="inferred from homology"/>
<dbReference type="InterPro" id="IPR001338">
    <property type="entry name" value="Class_I_Hydrophobin"/>
</dbReference>
<reference evidence="7 8" key="1">
    <citation type="journal article" date="2020" name="ISME J.">
        <title>Uncovering the hidden diversity of litter-decomposition mechanisms in mushroom-forming fungi.</title>
        <authorList>
            <person name="Floudas D."/>
            <person name="Bentzer J."/>
            <person name="Ahren D."/>
            <person name="Johansson T."/>
            <person name="Persson P."/>
            <person name="Tunlid A."/>
        </authorList>
    </citation>
    <scope>NUCLEOTIDE SEQUENCE [LARGE SCALE GENOMIC DNA]</scope>
    <source>
        <strain evidence="7 8">CBS 101986</strain>
    </source>
</reference>
<comment type="caution">
    <text evidence="7">The sequence shown here is derived from an EMBL/GenBank/DDBJ whole genome shotgun (WGS) entry which is preliminary data.</text>
</comment>
<dbReference type="Proteomes" id="UP000567179">
    <property type="component" value="Unassembled WGS sequence"/>
</dbReference>
<sequence length="107" mass="10489">MRFAVATLLALPIFAAATAVPVTSRDECSGGTINCCNSTQLSTAANLGSLGGLLGISLPNLGGLIGLTCSSIAALAALNQGCSTQQVCCTGNSFNGLIALGCIAINV</sequence>
<dbReference type="Pfam" id="PF01185">
    <property type="entry name" value="Hydrophobin"/>
    <property type="match status" value="1"/>
</dbReference>
<keyword evidence="6" id="KW-0732">Signal</keyword>
<evidence type="ECO:0000256" key="5">
    <source>
        <dbReference type="ARBA" id="ARBA00023157"/>
    </source>
</evidence>
<evidence type="ECO:0000313" key="8">
    <source>
        <dbReference type="Proteomes" id="UP000567179"/>
    </source>
</evidence>
<organism evidence="7 8">
    <name type="scientific">Psilocybe cf. subviscida</name>
    <dbReference type="NCBI Taxonomy" id="2480587"/>
    <lineage>
        <taxon>Eukaryota</taxon>
        <taxon>Fungi</taxon>
        <taxon>Dikarya</taxon>
        <taxon>Basidiomycota</taxon>
        <taxon>Agaricomycotina</taxon>
        <taxon>Agaricomycetes</taxon>
        <taxon>Agaricomycetidae</taxon>
        <taxon>Agaricales</taxon>
        <taxon>Agaricineae</taxon>
        <taxon>Strophariaceae</taxon>
        <taxon>Psilocybe</taxon>
    </lineage>
</organism>
<dbReference type="AlphaFoldDB" id="A0A8H5BEF0"/>
<evidence type="ECO:0000256" key="3">
    <source>
        <dbReference type="ARBA" id="ARBA00022512"/>
    </source>
</evidence>
<comment type="subcellular location">
    <subcellularLocation>
        <location evidence="1 6">Secreted</location>
        <location evidence="1 6">Cell wall</location>
    </subcellularLocation>
</comment>